<comment type="subcellular location">
    <subcellularLocation>
        <location evidence="10">Cell membrane</location>
        <topology evidence="10">Single-pass type II membrane protein</topology>
    </subcellularLocation>
    <subcellularLocation>
        <location evidence="1">Membrane</location>
    </subcellularLocation>
</comment>
<keyword evidence="10" id="KW-1003">Cell membrane</keyword>
<dbReference type="PANTHER" id="PTHR34128:SF2">
    <property type="entry name" value="CYTOCHROME C-TYPE BIOGENESIS PROTEIN CCME HOMOLOG, MITOCHONDRIAL"/>
    <property type="match status" value="1"/>
</dbReference>
<dbReference type="RefSeq" id="WP_380690957.1">
    <property type="nucleotide sequence ID" value="NZ_JBHRSS010000008.1"/>
</dbReference>
<keyword evidence="5 10" id="KW-0201">Cytochrome c-type biogenesis</keyword>
<evidence type="ECO:0000256" key="3">
    <source>
        <dbReference type="ARBA" id="ARBA00022692"/>
    </source>
</evidence>
<sequence length="158" mass="17155">MTRTRRRRLLLVGGLFVGLAAAVALALTAFSQNLLYFYQPSEIVAGKVPPNTRFRIGGLVKEGSVDRSNNDLVVRFTLADCEASVPVQFRGTLPDLFREGQGIVAYGKLDNAGDFVADEVLAKHDETYMSPDVADAMKDSKGVSCMPTNMKANLQAAR</sequence>
<accession>A0ABV7EU70</accession>
<name>A0ABV7EU70_9GAMM</name>
<evidence type="ECO:0000313" key="12">
    <source>
        <dbReference type="Proteomes" id="UP001595462"/>
    </source>
</evidence>
<comment type="similarity">
    <text evidence="10">Belongs to the CcmE/CycJ family.</text>
</comment>
<comment type="caution">
    <text evidence="11">The sequence shown here is derived from an EMBL/GenBank/DDBJ whole genome shotgun (WGS) entry which is preliminary data.</text>
</comment>
<dbReference type="InterPro" id="IPR036127">
    <property type="entry name" value="CcmE-like_sf"/>
</dbReference>
<dbReference type="NCBIfam" id="NF009729">
    <property type="entry name" value="PRK13254.1-3"/>
    <property type="match status" value="1"/>
</dbReference>
<evidence type="ECO:0000256" key="6">
    <source>
        <dbReference type="ARBA" id="ARBA00022968"/>
    </source>
</evidence>
<protein>
    <recommendedName>
        <fullName evidence="10">Cytochrome c-type biogenesis protein CcmE</fullName>
    </recommendedName>
    <alternativeName>
        <fullName evidence="10">Cytochrome c maturation protein E</fullName>
    </alternativeName>
    <alternativeName>
        <fullName evidence="10">Heme chaperone CcmE</fullName>
    </alternativeName>
</protein>
<evidence type="ECO:0000256" key="7">
    <source>
        <dbReference type="ARBA" id="ARBA00022989"/>
    </source>
</evidence>
<dbReference type="InterPro" id="IPR004329">
    <property type="entry name" value="CcmE"/>
</dbReference>
<dbReference type="InterPro" id="IPR012340">
    <property type="entry name" value="NA-bd_OB-fold"/>
</dbReference>
<feature type="topological domain" description="Extracellular" evidence="10">
    <location>
        <begin position="30"/>
        <end position="158"/>
    </location>
</feature>
<evidence type="ECO:0000313" key="11">
    <source>
        <dbReference type="EMBL" id="MFC3105403.1"/>
    </source>
</evidence>
<keyword evidence="7 10" id="KW-1133">Transmembrane helix</keyword>
<feature type="topological domain" description="Cytoplasmic" evidence="10">
    <location>
        <begin position="1"/>
        <end position="8"/>
    </location>
</feature>
<proteinExistence type="inferred from homology"/>
<dbReference type="PANTHER" id="PTHR34128">
    <property type="entry name" value="CYTOCHROME C-TYPE BIOGENESIS PROTEIN CCME HOMOLOG, MITOCHONDRIAL"/>
    <property type="match status" value="1"/>
</dbReference>
<dbReference type="NCBIfam" id="NF009727">
    <property type="entry name" value="PRK13254.1-1"/>
    <property type="match status" value="1"/>
</dbReference>
<evidence type="ECO:0000256" key="4">
    <source>
        <dbReference type="ARBA" id="ARBA00022723"/>
    </source>
</evidence>
<feature type="binding site" description="covalent" evidence="10">
    <location>
        <position position="124"/>
    </location>
    <ligand>
        <name>heme</name>
        <dbReference type="ChEBI" id="CHEBI:30413"/>
    </ligand>
</feature>
<evidence type="ECO:0000256" key="10">
    <source>
        <dbReference type="HAMAP-Rule" id="MF_01959"/>
    </source>
</evidence>
<dbReference type="NCBIfam" id="NF009731">
    <property type="entry name" value="PRK13254.1-5"/>
    <property type="match status" value="1"/>
</dbReference>
<dbReference type="HAMAP" id="MF_01959">
    <property type="entry name" value="CcmE"/>
    <property type="match status" value="1"/>
</dbReference>
<dbReference type="EMBL" id="JBHRSS010000008">
    <property type="protein sequence ID" value="MFC3105403.1"/>
    <property type="molecule type" value="Genomic_DNA"/>
</dbReference>
<comment type="function">
    <text evidence="10">Heme chaperone required for the biogenesis of c-type cytochromes. Transiently binds heme delivered by CcmC and transfers the heme to apo-cytochromes in a process facilitated by CcmF and CcmH.</text>
</comment>
<dbReference type="Pfam" id="PF03100">
    <property type="entry name" value="CcmE"/>
    <property type="match status" value="1"/>
</dbReference>
<keyword evidence="8 10" id="KW-0408">Iron</keyword>
<dbReference type="Gene3D" id="2.40.50.140">
    <property type="entry name" value="Nucleic acid-binding proteins"/>
    <property type="match status" value="1"/>
</dbReference>
<keyword evidence="12" id="KW-1185">Reference proteome</keyword>
<dbReference type="Proteomes" id="UP001595462">
    <property type="component" value="Unassembled WGS sequence"/>
</dbReference>
<evidence type="ECO:0000256" key="5">
    <source>
        <dbReference type="ARBA" id="ARBA00022748"/>
    </source>
</evidence>
<keyword evidence="9 10" id="KW-0472">Membrane</keyword>
<evidence type="ECO:0000256" key="1">
    <source>
        <dbReference type="ARBA" id="ARBA00004370"/>
    </source>
</evidence>
<keyword evidence="6 10" id="KW-0735">Signal-anchor</keyword>
<evidence type="ECO:0000256" key="9">
    <source>
        <dbReference type="ARBA" id="ARBA00023136"/>
    </source>
</evidence>
<keyword evidence="4 10" id="KW-0479">Metal-binding</keyword>
<feature type="binding site" description="axial binding residue" evidence="10">
    <location>
        <position position="128"/>
    </location>
    <ligand>
        <name>heme</name>
        <dbReference type="ChEBI" id="CHEBI:30413"/>
    </ligand>
    <ligandPart>
        <name>Fe</name>
        <dbReference type="ChEBI" id="CHEBI:18248"/>
    </ligandPart>
</feature>
<evidence type="ECO:0000256" key="2">
    <source>
        <dbReference type="ARBA" id="ARBA00022617"/>
    </source>
</evidence>
<reference evidence="12" key="1">
    <citation type="journal article" date="2019" name="Int. J. Syst. Evol. Microbiol.">
        <title>The Global Catalogue of Microorganisms (GCM) 10K type strain sequencing project: providing services to taxonomists for standard genome sequencing and annotation.</title>
        <authorList>
            <consortium name="The Broad Institute Genomics Platform"/>
            <consortium name="The Broad Institute Genome Sequencing Center for Infectious Disease"/>
            <person name="Wu L."/>
            <person name="Ma J."/>
        </authorList>
    </citation>
    <scope>NUCLEOTIDE SEQUENCE [LARGE SCALE GENOMIC DNA]</scope>
    <source>
        <strain evidence="12">KCTC 52640</strain>
    </source>
</reference>
<evidence type="ECO:0000256" key="8">
    <source>
        <dbReference type="ARBA" id="ARBA00023004"/>
    </source>
</evidence>
<keyword evidence="2 10" id="KW-0349">Heme</keyword>
<dbReference type="SUPFAM" id="SSF82093">
    <property type="entry name" value="Heme chaperone CcmE"/>
    <property type="match status" value="1"/>
</dbReference>
<gene>
    <name evidence="10 11" type="primary">ccmE</name>
    <name evidence="10" type="synonym">cycJ</name>
    <name evidence="11" type="ORF">ACFOSU_16125</name>
</gene>
<organism evidence="11 12">
    <name type="scientific">Salinisphaera aquimarina</name>
    <dbReference type="NCBI Taxonomy" id="2094031"/>
    <lineage>
        <taxon>Bacteria</taxon>
        <taxon>Pseudomonadati</taxon>
        <taxon>Pseudomonadota</taxon>
        <taxon>Gammaproteobacteria</taxon>
        <taxon>Salinisphaerales</taxon>
        <taxon>Salinisphaeraceae</taxon>
        <taxon>Salinisphaera</taxon>
    </lineage>
</organism>
<keyword evidence="3 10" id="KW-0812">Transmembrane</keyword>